<evidence type="ECO:0000256" key="1">
    <source>
        <dbReference type="SAM" id="Phobius"/>
    </source>
</evidence>
<name>A0A1H2S7V0_9BACL</name>
<protein>
    <submittedName>
        <fullName evidence="2">Uncharacterized protein</fullName>
    </submittedName>
</protein>
<keyword evidence="1" id="KW-1133">Transmembrane helix</keyword>
<feature type="transmembrane region" description="Helical" evidence="1">
    <location>
        <begin position="20"/>
        <end position="40"/>
    </location>
</feature>
<feature type="transmembrane region" description="Helical" evidence="1">
    <location>
        <begin position="99"/>
        <end position="119"/>
    </location>
</feature>
<gene>
    <name evidence="2" type="ORF">SAMN05444487_102127</name>
</gene>
<feature type="transmembrane region" description="Helical" evidence="1">
    <location>
        <begin position="125"/>
        <end position="150"/>
    </location>
</feature>
<dbReference type="Proteomes" id="UP000198534">
    <property type="component" value="Unassembled WGS sequence"/>
</dbReference>
<feature type="transmembrane region" description="Helical" evidence="1">
    <location>
        <begin position="69"/>
        <end position="87"/>
    </location>
</feature>
<dbReference type="AlphaFoldDB" id="A0A1H2S7V0"/>
<sequence length="313" mass="36618">MVDYRNNHEEERINYTQVLFGDVILLAIISTIIYCCAFVYENSYKSYYGIGSEYILFSTSQTINNCIDMFFNSPLMSFLIFVLIINHRNSNDNFIRRNYTKINIICFITILFISSLSISPPFFLINLYILSLPFLLFIPSFFIISMLVLYRKIRNTGKYFGVKWLYEFYFIKTLKNIKSFASPTQTQKRLILVLFIFVYSLFTSVALADKVTKERINYLILYKENPNDESFKCEKYKKIPSPCNAKNKNSSDLIGIAVAPYKDYYLVAKVSDSELKNKKVTISPEYTLVSKQQISEDKIKLIYKDIGKIKVKK</sequence>
<proteinExistence type="predicted"/>
<feature type="transmembrane region" description="Helical" evidence="1">
    <location>
        <begin position="190"/>
        <end position="208"/>
    </location>
</feature>
<dbReference type="EMBL" id="FNNQ01000002">
    <property type="protein sequence ID" value="SDW27608.1"/>
    <property type="molecule type" value="Genomic_DNA"/>
</dbReference>
<accession>A0A1H2S7V0</accession>
<reference evidence="2 3" key="1">
    <citation type="submission" date="2016-10" db="EMBL/GenBank/DDBJ databases">
        <authorList>
            <person name="de Groot N.N."/>
        </authorList>
    </citation>
    <scope>NUCLEOTIDE SEQUENCE [LARGE SCALE GENOMIC DNA]</scope>
    <source>
        <strain evidence="2 3">DSM 45610</strain>
    </source>
</reference>
<evidence type="ECO:0000313" key="2">
    <source>
        <dbReference type="EMBL" id="SDW27608.1"/>
    </source>
</evidence>
<keyword evidence="1" id="KW-0812">Transmembrane</keyword>
<keyword evidence="1" id="KW-0472">Membrane</keyword>
<keyword evidence="3" id="KW-1185">Reference proteome</keyword>
<evidence type="ECO:0000313" key="3">
    <source>
        <dbReference type="Proteomes" id="UP000198534"/>
    </source>
</evidence>
<organism evidence="2 3">
    <name type="scientific">Marininema mesophilum</name>
    <dbReference type="NCBI Taxonomy" id="1048340"/>
    <lineage>
        <taxon>Bacteria</taxon>
        <taxon>Bacillati</taxon>
        <taxon>Bacillota</taxon>
        <taxon>Bacilli</taxon>
        <taxon>Bacillales</taxon>
        <taxon>Thermoactinomycetaceae</taxon>
        <taxon>Marininema</taxon>
    </lineage>
</organism>
<dbReference type="RefSeq" id="WP_091735820.1">
    <property type="nucleotide sequence ID" value="NZ_FNNQ01000002.1"/>
</dbReference>